<dbReference type="PANTHER" id="PTHR41259">
    <property type="entry name" value="DOUBLE-STRAND BREAK REPAIR RAD50 ATPASE, PUTATIVE-RELATED"/>
    <property type="match status" value="1"/>
</dbReference>
<evidence type="ECO:0000259" key="3">
    <source>
        <dbReference type="Pfam" id="PF13514"/>
    </source>
</evidence>
<evidence type="ECO:0000313" key="5">
    <source>
        <dbReference type="EMBL" id="PPK97642.1"/>
    </source>
</evidence>
<dbReference type="AlphaFoldDB" id="A0A2S6ITR3"/>
<evidence type="ECO:0000256" key="1">
    <source>
        <dbReference type="SAM" id="Coils"/>
    </source>
</evidence>
<dbReference type="Pfam" id="PF13514">
    <property type="entry name" value="AAA_27"/>
    <property type="match status" value="1"/>
</dbReference>
<keyword evidence="6" id="KW-1185">Reference proteome</keyword>
<dbReference type="RefSeq" id="WP_104431825.1">
    <property type="nucleotide sequence ID" value="NZ_PTJD01000003.1"/>
</dbReference>
<name>A0A2S6ITR3_9ACTN</name>
<feature type="domain" description="YhaN AAA" evidence="3">
    <location>
        <begin position="21"/>
        <end position="212"/>
    </location>
</feature>
<organism evidence="5 6">
    <name type="scientific">Kineococcus xinjiangensis</name>
    <dbReference type="NCBI Taxonomy" id="512762"/>
    <lineage>
        <taxon>Bacteria</taxon>
        <taxon>Bacillati</taxon>
        <taxon>Actinomycetota</taxon>
        <taxon>Actinomycetes</taxon>
        <taxon>Kineosporiales</taxon>
        <taxon>Kineosporiaceae</taxon>
        <taxon>Kineococcus</taxon>
    </lineage>
</organism>
<evidence type="ECO:0000256" key="2">
    <source>
        <dbReference type="SAM" id="MobiDB-lite"/>
    </source>
</evidence>
<feature type="coiled-coil region" evidence="1">
    <location>
        <begin position="981"/>
        <end position="1038"/>
    </location>
</feature>
<dbReference type="PANTHER" id="PTHR41259:SF1">
    <property type="entry name" value="DOUBLE-STRAND BREAK REPAIR RAD50 ATPASE, PUTATIVE-RELATED"/>
    <property type="match status" value="1"/>
</dbReference>
<dbReference type="InterPro" id="IPR055370">
    <property type="entry name" value="Lsr2_DNA-bd"/>
</dbReference>
<dbReference type="OrthoDB" id="3177877at2"/>
<dbReference type="Proteomes" id="UP000239485">
    <property type="component" value="Unassembled WGS sequence"/>
</dbReference>
<protein>
    <submittedName>
        <fullName evidence="5">Uncharacterized protein YhaN</fullName>
    </submittedName>
</protein>
<sequence>MSVPESTRPAAGSAAAAPGHLAEVRLERYGAFTGAAVELPARVTVVAGPNEAGKSTLLAAVGDLLWGIEARPRYAFEHARQALRLSARWCGPGGELEVARTARGLHRADAGPDAGPLDPPWGGATDRAGWEQRLGLSHEQLREGGRAVLTGGGDLAALVFTAHHGSGLREVLAALEAEAERLWKPRGTRVVVRERAAALAQARADLAAAETRAGLVAQARERSTAAATAAAHADAAVRAARRSAGAAAAEARDLPRVREVLRLRDTRARLLAEGPLLLGPDLLAHADATARRQQAQAELAELAEEAERLRAQRARCSVDEPLLAAAAEVEELRDAAEARALEEEQAAAAAAEADAAEAQARQRLRELGVDGDAPLAALLARVEVPADVAADLTALGQRCTELAGRADHLAEALAQARAAEHEEAAAGTGPDEAAVVALGDLVSTLTREGSAAAQWRAALTERDAQAALARRAAATAGALDPAAAVPGLDAGEVRREHALLAAARRRAEDAAAEARRCAVEVEDATTALAASDRGSAPTYEDLRAARQARDAAWGPLASHGIVMAEEAEALGRALAHLDSVTDALLADADAAARHELCRRRLAAARAEAAEAGAAQERAEAECSGLEAAWARRWAGAGLSLPADEEVPDVLRALGEAREAAAAATAAEQRASALRGDVDAQRLQLLAVLRSCGDSPDGHPEGAGSAPDLDTALVRAQRVLATADEAREQRALARERGFARRRAEERWRAAAEELAGAESAWERAAAAAGLPPAVRPPGWAQRLRVLEAAAAATARAGQQRDLSRRLAERVARFEEQVGELAARLSTGTGADTDTGFDTGTDTRADAGAGAPAGARARAVVAELSHRLSDSRADARVAADLDERLAARAQDQAAAAAALAAADADLTGLLGAARSLREGAGPAAVELDGTAALAGAAERGEQAQRLQEAESALLTRLAEDHPDVEGLLHRLRERDDVDVRTDAEQLGAAREEAEEAYTAAQQELGSARAEVARLEGAGDANVLAARAAEALAALAEATERYVVVDLQRRLLREQLEEFAARRANPLLEEAGKLLTALTDGRWTGLSAGDDGGQRQLLVHRGDGLEAVAGQGLSEGTADQVFLALRLAAIAQQHRGWRAAGAAGLPVVLDDVLMTFDEHRVAAALRVLRSLGEDLQVVLLTHHLHVADAALALGEGVAVTSLPGPGRLSRDGATPPAPRRESGGAGVEAQLVRTWARQQGIEVSASGRVAGEVVRRYKEAHGLG</sequence>
<accession>A0A2S6ITR3</accession>
<feature type="domain" description="Lsr2 DNA-binding" evidence="4">
    <location>
        <begin position="1225"/>
        <end position="1257"/>
    </location>
</feature>
<keyword evidence="1" id="KW-0175">Coiled coil</keyword>
<dbReference type="Gene3D" id="3.40.50.300">
    <property type="entry name" value="P-loop containing nucleotide triphosphate hydrolases"/>
    <property type="match status" value="2"/>
</dbReference>
<dbReference type="SUPFAM" id="SSF52540">
    <property type="entry name" value="P-loop containing nucleoside triphosphate hydrolases"/>
    <property type="match status" value="1"/>
</dbReference>
<dbReference type="InterPro" id="IPR038734">
    <property type="entry name" value="YhaN_AAA"/>
</dbReference>
<evidence type="ECO:0000313" key="6">
    <source>
        <dbReference type="Proteomes" id="UP000239485"/>
    </source>
</evidence>
<dbReference type="InterPro" id="IPR027417">
    <property type="entry name" value="P-loop_NTPase"/>
</dbReference>
<evidence type="ECO:0000259" key="4">
    <source>
        <dbReference type="Pfam" id="PF23359"/>
    </source>
</evidence>
<feature type="coiled-coil region" evidence="1">
    <location>
        <begin position="285"/>
        <end position="361"/>
    </location>
</feature>
<feature type="region of interest" description="Disordered" evidence="2">
    <location>
        <begin position="1201"/>
        <end position="1223"/>
    </location>
</feature>
<proteinExistence type="predicted"/>
<dbReference type="EMBL" id="PTJD01000003">
    <property type="protein sequence ID" value="PPK97642.1"/>
    <property type="molecule type" value="Genomic_DNA"/>
</dbReference>
<gene>
    <name evidence="5" type="ORF">CLV92_103176</name>
</gene>
<reference evidence="5 6" key="1">
    <citation type="submission" date="2018-02" db="EMBL/GenBank/DDBJ databases">
        <title>Genomic Encyclopedia of Archaeal and Bacterial Type Strains, Phase II (KMG-II): from individual species to whole genera.</title>
        <authorList>
            <person name="Goeker M."/>
        </authorList>
    </citation>
    <scope>NUCLEOTIDE SEQUENCE [LARGE SCALE GENOMIC DNA]</scope>
    <source>
        <strain evidence="5 6">DSM 22857</strain>
    </source>
</reference>
<dbReference type="Pfam" id="PF23359">
    <property type="entry name" value="Lsr2_DNA-bd"/>
    <property type="match status" value="1"/>
</dbReference>
<comment type="caution">
    <text evidence="5">The sequence shown here is derived from an EMBL/GenBank/DDBJ whole genome shotgun (WGS) entry which is preliminary data.</text>
</comment>